<keyword evidence="2" id="KW-0812">Transmembrane</keyword>
<dbReference type="Pfam" id="PF26449">
    <property type="entry name" value="DUF8128"/>
    <property type="match status" value="1"/>
</dbReference>
<dbReference type="EMBL" id="LBTN01000007">
    <property type="protein sequence ID" value="KKQ41006.1"/>
    <property type="molecule type" value="Genomic_DNA"/>
</dbReference>
<evidence type="ECO:0000256" key="1">
    <source>
        <dbReference type="SAM" id="MobiDB-lite"/>
    </source>
</evidence>
<comment type="caution">
    <text evidence="4">The sequence shown here is derived from an EMBL/GenBank/DDBJ whole genome shotgun (WGS) entry which is preliminary data.</text>
</comment>
<evidence type="ECO:0000259" key="3">
    <source>
        <dbReference type="Pfam" id="PF26449"/>
    </source>
</evidence>
<sequence length="470" mass="53509">MDPTILSTPLVSIDLTFWNELFNQPTLLLVESLFSIIGWAILSLIFFFMGAELWVSYRQSKYTKKWQWSLLAVDIPPLLVQTPKAVEQIFAHLSGAQTGANIGEKYWKGKKQKWFSLEIVSMEGYIQFLIRTEVEFRDLVEASIYAQYPEAEITEVEDYADLLPGHYPNDKYDVFGLDFGLEAEDPYPIRTYPDFQYNLSKDAVFSDPMAAILENFSRIGHGENFWMQIIIEPTGNKWKEKGIELVKELIAGGHHHKESILGSVANVPKYLAQEAINIWDWKFEHEEAHGKEEQPKKISDLTPGGKTTIEAIENKISKIGFKTKVRVMYVAHKEVYNPSRCVDGLIGALGQFSIMSSNALVPKLATKAHYAFADYRTNEKKTLFAGAYKKRKLKAGANPYIMNIEELATLWHFPLPFVKTPFMQKTETKRGEPPMNLPVEVSEIPLRQKKKAAVSEEPPEPPAPPPLEYA</sequence>
<evidence type="ECO:0000313" key="4">
    <source>
        <dbReference type="EMBL" id="KKQ41006.1"/>
    </source>
</evidence>
<proteinExistence type="predicted"/>
<reference evidence="4 5" key="1">
    <citation type="journal article" date="2015" name="Nature">
        <title>rRNA introns, odd ribosomes, and small enigmatic genomes across a large radiation of phyla.</title>
        <authorList>
            <person name="Brown C.T."/>
            <person name="Hug L.A."/>
            <person name="Thomas B.C."/>
            <person name="Sharon I."/>
            <person name="Castelle C.J."/>
            <person name="Singh A."/>
            <person name="Wilkins M.J."/>
            <person name="Williams K.H."/>
            <person name="Banfield J.F."/>
        </authorList>
    </citation>
    <scope>NUCLEOTIDE SEQUENCE [LARGE SCALE GENOMIC DNA]</scope>
</reference>
<keyword evidence="2" id="KW-0472">Membrane</keyword>
<accession>A0A0G0KK77</accession>
<feature type="region of interest" description="Disordered" evidence="1">
    <location>
        <begin position="426"/>
        <end position="470"/>
    </location>
</feature>
<gene>
    <name evidence="4" type="ORF">US58_C0007G0017</name>
</gene>
<dbReference type="AlphaFoldDB" id="A0A0G0KK77"/>
<feature type="compositionally biased region" description="Pro residues" evidence="1">
    <location>
        <begin position="460"/>
        <end position="470"/>
    </location>
</feature>
<feature type="transmembrane region" description="Helical" evidence="2">
    <location>
        <begin position="33"/>
        <end position="55"/>
    </location>
</feature>
<organism evidence="4 5">
    <name type="scientific">Candidatus Magasanikbacteria bacterium GW2011_GWA2_37_8</name>
    <dbReference type="NCBI Taxonomy" id="1619036"/>
    <lineage>
        <taxon>Bacteria</taxon>
        <taxon>Candidatus Magasanikiibacteriota</taxon>
    </lineage>
</organism>
<dbReference type="STRING" id="1619036.US58_C0007G0017"/>
<keyword evidence="2" id="KW-1133">Transmembrane helix</keyword>
<evidence type="ECO:0000256" key="2">
    <source>
        <dbReference type="SAM" id="Phobius"/>
    </source>
</evidence>
<dbReference type="InterPro" id="IPR058441">
    <property type="entry name" value="DUF8128"/>
</dbReference>
<protein>
    <recommendedName>
        <fullName evidence="3">DUF8128 domain-containing protein</fullName>
    </recommendedName>
</protein>
<feature type="domain" description="DUF8128" evidence="3">
    <location>
        <begin position="115"/>
        <end position="415"/>
    </location>
</feature>
<name>A0A0G0KK77_9BACT</name>
<evidence type="ECO:0000313" key="5">
    <source>
        <dbReference type="Proteomes" id="UP000034333"/>
    </source>
</evidence>
<dbReference type="Proteomes" id="UP000034333">
    <property type="component" value="Unassembled WGS sequence"/>
</dbReference>